<dbReference type="KEGG" id="vg:26523453"/>
<dbReference type="EMBL" id="KT353109">
    <property type="protein sequence ID" value="AKY04123.1"/>
    <property type="molecule type" value="Genomic_DNA"/>
</dbReference>
<reference evidence="1 2" key="1">
    <citation type="submission" date="2015-07" db="EMBL/GenBank/DDBJ databases">
        <title>Complete genome of Cronobacter phage PBES 02.</title>
        <authorList>
            <person name="Myung H."/>
        </authorList>
    </citation>
    <scope>NUCLEOTIDE SEQUENCE [LARGE SCALE GENOMIC DNA]</scope>
</reference>
<dbReference type="GeneID" id="26523453"/>
<evidence type="ECO:0000313" key="1">
    <source>
        <dbReference type="EMBL" id="AKY04123.1"/>
    </source>
</evidence>
<proteinExistence type="predicted"/>
<sequence length="98" mass="11270">MMNKLKMWLKRFAGIDTTPDEFNAWFQHKLGQGLRGGDVYFAIKMVGSDTLPVINKKFQVFSKLKNAERKKEALTRDNPGINLEIVVVRTFYSFPEAS</sequence>
<keyword evidence="2" id="KW-1185">Reference proteome</keyword>
<evidence type="ECO:0000313" key="2">
    <source>
        <dbReference type="Proteomes" id="UP000202736"/>
    </source>
</evidence>
<dbReference type="RefSeq" id="YP_009189084.1">
    <property type="nucleotide sequence ID" value="NC_028672.1"/>
</dbReference>
<dbReference type="Proteomes" id="UP000202736">
    <property type="component" value="Segment"/>
</dbReference>
<organism evidence="1 2">
    <name type="scientific">Cronobacter phage PBES 02</name>
    <dbReference type="NCBI Taxonomy" id="1684115"/>
    <lineage>
        <taxon>Viruses</taxon>
        <taxon>Duplodnaviria</taxon>
        <taxon>Heunggongvirae</taxon>
        <taxon>Uroviricota</taxon>
        <taxon>Caudoviricetes</taxon>
        <taxon>Vequintavirinae</taxon>
        <taxon>Certrevirus</taxon>
        <taxon>Certrevirus PBES02</taxon>
    </lineage>
</organism>
<protein>
    <submittedName>
        <fullName evidence="1">Uncharacterized protein</fullName>
    </submittedName>
</protein>
<name>A0A0K1YB53_9CAUD</name>
<accession>A0A0K1YB53</accession>
<gene>
    <name evidence="1" type="ORF">ADU18_0226</name>
</gene>